<evidence type="ECO:0000313" key="1">
    <source>
        <dbReference type="EMBL" id="CAG36231.1"/>
    </source>
</evidence>
<dbReference type="EMBL" id="CR522870">
    <property type="protein sequence ID" value="CAG36231.1"/>
    <property type="molecule type" value="Genomic_DNA"/>
</dbReference>
<keyword evidence="2" id="KW-1185">Reference proteome</keyword>
<dbReference type="Proteomes" id="UP000000602">
    <property type="component" value="Chromosome"/>
</dbReference>
<accession>Q6AN43</accession>
<dbReference type="HOGENOM" id="CLU_2787103_0_0_7"/>
<dbReference type="KEGG" id="dps:DP1502"/>
<name>Q6AN43_DESPS</name>
<dbReference type="AlphaFoldDB" id="Q6AN43"/>
<gene>
    <name evidence="1" type="ordered locus">DP1502</name>
</gene>
<protein>
    <submittedName>
        <fullName evidence="1">Uncharacterized protein</fullName>
    </submittedName>
</protein>
<dbReference type="STRING" id="177439.DP1502"/>
<proteinExistence type="predicted"/>
<sequence>MNLTLGFTFGSPMFSDAPLSFSIDFKPRRIDMLNRPTTWQPIIHLNSLGTSANRCIRCLEVDIYQFKK</sequence>
<evidence type="ECO:0000313" key="2">
    <source>
        <dbReference type="Proteomes" id="UP000000602"/>
    </source>
</evidence>
<organism evidence="1 2">
    <name type="scientific">Desulfotalea psychrophila (strain LSv54 / DSM 12343)</name>
    <dbReference type="NCBI Taxonomy" id="177439"/>
    <lineage>
        <taxon>Bacteria</taxon>
        <taxon>Pseudomonadati</taxon>
        <taxon>Thermodesulfobacteriota</taxon>
        <taxon>Desulfobulbia</taxon>
        <taxon>Desulfobulbales</taxon>
        <taxon>Desulfocapsaceae</taxon>
        <taxon>Desulfotalea</taxon>
    </lineage>
</organism>
<reference evidence="2" key="1">
    <citation type="journal article" date="2004" name="Environ. Microbiol.">
        <title>The genome of Desulfotalea psychrophila, a sulfate-reducing bacterium from permanently cold Arctic sediments.</title>
        <authorList>
            <person name="Rabus R."/>
            <person name="Ruepp A."/>
            <person name="Frickey T."/>
            <person name="Rattei T."/>
            <person name="Fartmann B."/>
            <person name="Stark M."/>
            <person name="Bauer M."/>
            <person name="Zibat A."/>
            <person name="Lombardot T."/>
            <person name="Becker I."/>
            <person name="Amann J."/>
            <person name="Gellner K."/>
            <person name="Teeling H."/>
            <person name="Leuschner W.D."/>
            <person name="Gloeckner F.-O."/>
            <person name="Lupas A.N."/>
            <person name="Amann R."/>
            <person name="Klenk H.-P."/>
        </authorList>
    </citation>
    <scope>NUCLEOTIDE SEQUENCE [LARGE SCALE GENOMIC DNA]</scope>
    <source>
        <strain evidence="2">DSM 12343 / LSv54</strain>
    </source>
</reference>